<keyword evidence="6" id="KW-0534">Nitrate assimilation</keyword>
<dbReference type="PROSITE" id="PS50850">
    <property type="entry name" value="MFS"/>
    <property type="match status" value="1"/>
</dbReference>
<dbReference type="InterPro" id="IPR020846">
    <property type="entry name" value="MFS_dom"/>
</dbReference>
<evidence type="ECO:0000313" key="11">
    <source>
        <dbReference type="Proteomes" id="UP000019254"/>
    </source>
</evidence>
<evidence type="ECO:0000256" key="5">
    <source>
        <dbReference type="ARBA" id="ARBA00022989"/>
    </source>
</evidence>
<dbReference type="GO" id="GO:0005886">
    <property type="term" value="C:plasma membrane"/>
    <property type="evidence" value="ECO:0007669"/>
    <property type="project" value="UniProtKB-SubCell"/>
</dbReference>
<evidence type="ECO:0000256" key="6">
    <source>
        <dbReference type="ARBA" id="ARBA00023063"/>
    </source>
</evidence>
<feature type="transmembrane region" description="Helical" evidence="8">
    <location>
        <begin position="232"/>
        <end position="253"/>
    </location>
</feature>
<keyword evidence="4 8" id="KW-0812">Transmembrane</keyword>
<evidence type="ECO:0000256" key="7">
    <source>
        <dbReference type="ARBA" id="ARBA00023136"/>
    </source>
</evidence>
<dbReference type="GO" id="GO:0042128">
    <property type="term" value="P:nitrate assimilation"/>
    <property type="evidence" value="ECO:0007669"/>
    <property type="project" value="UniProtKB-KW"/>
</dbReference>
<feature type="transmembrane region" description="Helical" evidence="8">
    <location>
        <begin position="158"/>
        <end position="177"/>
    </location>
</feature>
<feature type="transmembrane region" description="Helical" evidence="8">
    <location>
        <begin position="102"/>
        <end position="119"/>
    </location>
</feature>
<proteinExistence type="inferred from homology"/>
<evidence type="ECO:0000256" key="2">
    <source>
        <dbReference type="ARBA" id="ARBA00008432"/>
    </source>
</evidence>
<feature type="transmembrane region" description="Helical" evidence="8">
    <location>
        <begin position="265"/>
        <end position="286"/>
    </location>
</feature>
<keyword evidence="5 8" id="KW-1133">Transmembrane helix</keyword>
<feature type="transmembrane region" description="Helical" evidence="8">
    <location>
        <begin position="384"/>
        <end position="408"/>
    </location>
</feature>
<dbReference type="GO" id="GO:0015112">
    <property type="term" value="F:nitrate transmembrane transporter activity"/>
    <property type="evidence" value="ECO:0007669"/>
    <property type="project" value="InterPro"/>
</dbReference>
<evidence type="ECO:0000256" key="1">
    <source>
        <dbReference type="ARBA" id="ARBA00004651"/>
    </source>
</evidence>
<feature type="transmembrane region" description="Helical" evidence="8">
    <location>
        <begin position="298"/>
        <end position="316"/>
    </location>
</feature>
<dbReference type="Proteomes" id="UP000019254">
    <property type="component" value="Unassembled WGS sequence"/>
</dbReference>
<accession>W7C3U8</accession>
<keyword evidence="3" id="KW-0813">Transport</keyword>
<evidence type="ECO:0000313" key="10">
    <source>
        <dbReference type="EMBL" id="EUJ31900.1"/>
    </source>
</evidence>
<organism evidence="10 11">
    <name type="scientific">Listeria cornellensis FSL F6-0969</name>
    <dbReference type="NCBI Taxonomy" id="1265820"/>
    <lineage>
        <taxon>Bacteria</taxon>
        <taxon>Bacillati</taxon>
        <taxon>Bacillota</taxon>
        <taxon>Bacilli</taxon>
        <taxon>Bacillales</taxon>
        <taxon>Listeriaceae</taxon>
        <taxon>Listeria</taxon>
    </lineage>
</organism>
<feature type="transmembrane region" description="Helical" evidence="8">
    <location>
        <begin position="33"/>
        <end position="54"/>
    </location>
</feature>
<feature type="domain" description="Major facilitator superfamily (MFS) profile" evidence="9">
    <location>
        <begin position="33"/>
        <end position="411"/>
    </location>
</feature>
<gene>
    <name evidence="10" type="ORF">PCORN_03598</name>
</gene>
<protein>
    <submittedName>
        <fullName evidence="10">Nitrite extrusion protein</fullName>
    </submittedName>
</protein>
<feature type="transmembrane region" description="Helical" evidence="8">
    <location>
        <begin position="125"/>
        <end position="146"/>
    </location>
</feature>
<dbReference type="SUPFAM" id="SSF103473">
    <property type="entry name" value="MFS general substrate transporter"/>
    <property type="match status" value="1"/>
</dbReference>
<dbReference type="Pfam" id="PF07690">
    <property type="entry name" value="MFS_1"/>
    <property type="match status" value="1"/>
</dbReference>
<dbReference type="InterPro" id="IPR036259">
    <property type="entry name" value="MFS_trans_sf"/>
</dbReference>
<feature type="transmembrane region" description="Helical" evidence="8">
    <location>
        <begin position="322"/>
        <end position="342"/>
    </location>
</feature>
<comment type="subcellular location">
    <subcellularLocation>
        <location evidence="1">Cell membrane</location>
        <topology evidence="1">Multi-pass membrane protein</topology>
    </subcellularLocation>
</comment>
<keyword evidence="7 8" id="KW-0472">Membrane</keyword>
<dbReference type="OrthoDB" id="9773404at2"/>
<evidence type="ECO:0000256" key="4">
    <source>
        <dbReference type="ARBA" id="ARBA00022692"/>
    </source>
</evidence>
<dbReference type="AlphaFoldDB" id="W7C3U8"/>
<reference evidence="10 11" key="1">
    <citation type="journal article" date="2014" name="Int. J. Syst. Evol. Microbiol.">
        <title>Listeria floridensis sp. nov., Listeria aquatica sp. nov., Listeria cornellensis sp. nov., Listeria riparia sp. nov. and Listeria grandensis sp. nov., from agricultural and natural environments.</title>
        <authorList>
            <person name="den Bakker H.C."/>
            <person name="Warchocki S."/>
            <person name="Wright E.M."/>
            <person name="Allred A.F."/>
            <person name="Ahlstrom C."/>
            <person name="Manuel C.S."/>
            <person name="Stasiewicz M.J."/>
            <person name="Burrell A."/>
            <person name="Roof S."/>
            <person name="Strawn L."/>
            <person name="Fortes E.D."/>
            <person name="Nightingale K.K."/>
            <person name="Kephart D."/>
            <person name="Wiedmann M."/>
        </authorList>
    </citation>
    <scope>NUCLEOTIDE SEQUENCE [LARGE SCALE GENOMIC DNA]</scope>
    <source>
        <strain evidence="11">FSL F6-969</strain>
    </source>
</reference>
<dbReference type="EMBL" id="AODE01000008">
    <property type="protein sequence ID" value="EUJ31900.1"/>
    <property type="molecule type" value="Genomic_DNA"/>
</dbReference>
<feature type="transmembrane region" description="Helical" evidence="8">
    <location>
        <begin position="354"/>
        <end position="378"/>
    </location>
</feature>
<dbReference type="PANTHER" id="PTHR23515">
    <property type="entry name" value="HIGH-AFFINITY NITRATE TRANSPORTER 2.3"/>
    <property type="match status" value="1"/>
</dbReference>
<name>W7C3U8_9LIST</name>
<comment type="caution">
    <text evidence="10">The sequence shown here is derived from an EMBL/GenBank/DDBJ whole genome shotgun (WGS) entry which is preliminary data.</text>
</comment>
<dbReference type="RefSeq" id="WP_077913762.1">
    <property type="nucleotide sequence ID" value="NZ_AODE01000008.1"/>
</dbReference>
<dbReference type="Gene3D" id="1.20.1250.20">
    <property type="entry name" value="MFS general substrate transporter like domains"/>
    <property type="match status" value="2"/>
</dbReference>
<feature type="transmembrane region" description="Helical" evidence="8">
    <location>
        <begin position="189"/>
        <end position="211"/>
    </location>
</feature>
<evidence type="ECO:0000259" key="9">
    <source>
        <dbReference type="PROSITE" id="PS50850"/>
    </source>
</evidence>
<dbReference type="InterPro" id="IPR011701">
    <property type="entry name" value="MFS"/>
</dbReference>
<comment type="similarity">
    <text evidence="2">Belongs to the major facilitator superfamily. Nitrate/nitrite porter (TC 2.A.1.8) family.</text>
</comment>
<dbReference type="InterPro" id="IPR044772">
    <property type="entry name" value="NO3_transporter"/>
</dbReference>
<evidence type="ECO:0000256" key="3">
    <source>
        <dbReference type="ARBA" id="ARBA00022448"/>
    </source>
</evidence>
<dbReference type="STRING" id="1265820.PCORN_03598"/>
<evidence type="ECO:0000256" key="8">
    <source>
        <dbReference type="SAM" id="Phobius"/>
    </source>
</evidence>
<dbReference type="PATRIC" id="fig|1265820.5.peg.706"/>
<sequence>MECERLPPIYSGYAPNSIRGEKLTCNTHQKKDAYIALTIATVAMAISFMVWASLSPVSNQIAAEFGLSASQKSLLIATPVLLGSIMRIPMGILSDRYGGKKIYIITMLFTLIPLALIPFASTYLYLMLCAFFIGMAGTTFAIAISYVSTFFPAEKQGLILGIAGMGNIGNALSGLIIPRINANWGFDWIYYSLMIAIVVIVAIFAIFAKEMNLSTEKKTLKQSLSVVKDKNTWYLSLFYFLTFGAFVALSNYLPAFMGDQFSIGAVNAGLFSAGFAATATFMRPVGGILADKLNPTKLLTTGFAMIAVAAFLIAFSLTQYGIFTTLIFITALIVGLGNGIIFKMVPMVSKGNTGAVTGFVGAAGGLGGFFPPLLLGIIKQNTGSYTLGFILLGVFALICLVTVWAVYLRKPAATS</sequence>
<dbReference type="CDD" id="cd17341">
    <property type="entry name" value="MFS_NRT2_like"/>
    <property type="match status" value="1"/>
</dbReference>
<keyword evidence="11" id="KW-1185">Reference proteome</keyword>